<dbReference type="Gene3D" id="3.30.70.270">
    <property type="match status" value="1"/>
</dbReference>
<evidence type="ECO:0000313" key="3">
    <source>
        <dbReference type="EMBL" id="TKV77899.1"/>
    </source>
</evidence>
<proteinExistence type="inferred from homology"/>
<dbReference type="RefSeq" id="WP_137482176.1">
    <property type="nucleotide sequence ID" value="NZ_SZZP01000020.1"/>
</dbReference>
<evidence type="ECO:0000259" key="2">
    <source>
        <dbReference type="PROSITE" id="PS50173"/>
    </source>
</evidence>
<gene>
    <name evidence="3" type="ORF">FDV58_28985</name>
</gene>
<protein>
    <recommendedName>
        <fullName evidence="2">UmuC domain-containing protein</fullName>
    </recommendedName>
</protein>
<dbReference type="InterPro" id="IPR043502">
    <property type="entry name" value="DNA/RNA_pol_sf"/>
</dbReference>
<dbReference type="GO" id="GO:0006281">
    <property type="term" value="P:DNA repair"/>
    <property type="evidence" value="ECO:0007669"/>
    <property type="project" value="InterPro"/>
</dbReference>
<dbReference type="Proteomes" id="UP000305095">
    <property type="component" value="Unassembled WGS sequence"/>
</dbReference>
<evidence type="ECO:0000256" key="1">
    <source>
        <dbReference type="ARBA" id="ARBA00010945"/>
    </source>
</evidence>
<feature type="domain" description="UmuC" evidence="2">
    <location>
        <begin position="11"/>
        <end position="57"/>
    </location>
</feature>
<sequence>MRLPRVASARFIHIDMDAFHAPVEHRDNPNLHGKPAAVGGLRDDALQLQQAYVEGHS</sequence>
<dbReference type="Gene3D" id="3.40.1170.60">
    <property type="match status" value="1"/>
</dbReference>
<dbReference type="AlphaFoldDB" id="A0A4U6RSM8"/>
<reference evidence="3 4" key="1">
    <citation type="submission" date="2019-05" db="EMBL/GenBank/DDBJ databases">
        <title>Draft Genome of Bradyrhizobium elkanii strain SEMIA 938, Used in Commercial Inoculants for Lupinus spp. in Brazil.</title>
        <authorList>
            <person name="Hungria M."/>
            <person name="Delamuta J.R.M."/>
            <person name="Ribeiro R.A."/>
            <person name="Nogueira M.A."/>
        </authorList>
    </citation>
    <scope>NUCLEOTIDE SEQUENCE [LARGE SCALE GENOMIC DNA]</scope>
    <source>
        <strain evidence="3 4">Semia 938</strain>
    </source>
</reference>
<dbReference type="PROSITE" id="PS50173">
    <property type="entry name" value="UMUC"/>
    <property type="match status" value="1"/>
</dbReference>
<comment type="caution">
    <text evidence="3">The sequence shown here is derived from an EMBL/GenBank/DDBJ whole genome shotgun (WGS) entry which is preliminary data.</text>
</comment>
<dbReference type="SUPFAM" id="SSF56672">
    <property type="entry name" value="DNA/RNA polymerases"/>
    <property type="match status" value="1"/>
</dbReference>
<name>A0A4U6RSM8_BRAEL</name>
<comment type="similarity">
    <text evidence="1">Belongs to the DNA polymerase type-Y family.</text>
</comment>
<organism evidence="3 4">
    <name type="scientific">Bradyrhizobium elkanii</name>
    <dbReference type="NCBI Taxonomy" id="29448"/>
    <lineage>
        <taxon>Bacteria</taxon>
        <taxon>Pseudomonadati</taxon>
        <taxon>Pseudomonadota</taxon>
        <taxon>Alphaproteobacteria</taxon>
        <taxon>Hyphomicrobiales</taxon>
        <taxon>Nitrobacteraceae</taxon>
        <taxon>Bradyrhizobium</taxon>
    </lineage>
</organism>
<evidence type="ECO:0000313" key="4">
    <source>
        <dbReference type="Proteomes" id="UP000305095"/>
    </source>
</evidence>
<accession>A0A4U6RSM8</accession>
<dbReference type="Pfam" id="PF00817">
    <property type="entry name" value="IMS"/>
    <property type="match status" value="1"/>
</dbReference>
<dbReference type="InterPro" id="IPR001126">
    <property type="entry name" value="UmuC"/>
</dbReference>
<dbReference type="InterPro" id="IPR043128">
    <property type="entry name" value="Rev_trsase/Diguanyl_cyclase"/>
</dbReference>
<dbReference type="EMBL" id="SZZP01000020">
    <property type="protein sequence ID" value="TKV77899.1"/>
    <property type="molecule type" value="Genomic_DNA"/>
</dbReference>